<feature type="non-terminal residue" evidence="1">
    <location>
        <position position="1"/>
    </location>
</feature>
<name>A0A073JW98_9BACI</name>
<organism evidence="1 2">
    <name type="scientific">Bacillus gaemokensis</name>
    <dbReference type="NCBI Taxonomy" id="574375"/>
    <lineage>
        <taxon>Bacteria</taxon>
        <taxon>Bacillati</taxon>
        <taxon>Bacillota</taxon>
        <taxon>Bacilli</taxon>
        <taxon>Bacillales</taxon>
        <taxon>Bacillaceae</taxon>
        <taxon>Bacillus</taxon>
        <taxon>Bacillus cereus group</taxon>
    </lineage>
</organism>
<comment type="caution">
    <text evidence="1">The sequence shown here is derived from an EMBL/GenBank/DDBJ whole genome shotgun (WGS) entry which is preliminary data.</text>
</comment>
<keyword evidence="2" id="KW-1185">Reference proteome</keyword>
<reference evidence="1 2" key="1">
    <citation type="submission" date="2014-06" db="EMBL/GenBank/DDBJ databases">
        <title>Draft genome sequence of Bacillus gaemokensis JCM 15801 (MCCC 1A00707).</title>
        <authorList>
            <person name="Lai Q."/>
            <person name="Liu Y."/>
            <person name="Shao Z."/>
        </authorList>
    </citation>
    <scope>NUCLEOTIDE SEQUENCE [LARGE SCALE GENOMIC DNA]</scope>
    <source>
        <strain evidence="1 2">JCM 15801</strain>
    </source>
</reference>
<dbReference type="AlphaFoldDB" id="A0A073JW98"/>
<dbReference type="STRING" id="574375.AZF08_14630"/>
<protein>
    <submittedName>
        <fullName evidence="1">Uncharacterized protein</fullName>
    </submittedName>
</protein>
<proteinExistence type="predicted"/>
<evidence type="ECO:0000313" key="2">
    <source>
        <dbReference type="Proteomes" id="UP000027778"/>
    </source>
</evidence>
<dbReference type="EMBL" id="JOTM01000143">
    <property type="protein sequence ID" value="KEK18506.1"/>
    <property type="molecule type" value="Genomic_DNA"/>
</dbReference>
<evidence type="ECO:0000313" key="1">
    <source>
        <dbReference type="EMBL" id="KEK18506.1"/>
    </source>
</evidence>
<dbReference type="RefSeq" id="WP_033679273.1">
    <property type="nucleotide sequence ID" value="NZ_JOTM01000143.1"/>
</dbReference>
<dbReference type="Proteomes" id="UP000027778">
    <property type="component" value="Unassembled WGS sequence"/>
</dbReference>
<gene>
    <name evidence="1" type="ORF">BAGA_08005</name>
</gene>
<accession>A0A073JW98</accession>
<sequence>ICRQLAPHWEVRNSRVPEFDAVEVDREVMDIEKEVTGWKMALNTTEFLCCQNKSEFFTSLISLNNQIHAIRLILMVDPLDSIYSKPRYSLPLVKQRYHGYFPYDPHPGCSWRLIHNYEHGSYTPGRHSSSYKFTVYPYPVFVLKFYFSPWNDAMRKRRLQIAPTLSARWKWLKPHYTTSLEELETKFIEVARGTQDLRSIPEYQLLFPDL</sequence>